<evidence type="ECO:0000313" key="1">
    <source>
        <dbReference type="EMBL" id="MBX49271.1"/>
    </source>
</evidence>
<dbReference type="EMBL" id="GGEC01068787">
    <property type="protein sequence ID" value="MBX49271.1"/>
    <property type="molecule type" value="Transcribed_RNA"/>
</dbReference>
<protein>
    <submittedName>
        <fullName evidence="1">Uncharacterized protein</fullName>
    </submittedName>
</protein>
<accession>A0A2P2P3R7</accession>
<reference evidence="1" key="1">
    <citation type="submission" date="2018-02" db="EMBL/GenBank/DDBJ databases">
        <title>Rhizophora mucronata_Transcriptome.</title>
        <authorList>
            <person name="Meera S.P."/>
            <person name="Sreeshan A."/>
            <person name="Augustine A."/>
        </authorList>
    </citation>
    <scope>NUCLEOTIDE SEQUENCE</scope>
    <source>
        <tissue evidence="1">Leaf</tissue>
    </source>
</reference>
<sequence>MLERIKSYFISVKHL</sequence>
<name>A0A2P2P3R7_RHIMU</name>
<organism evidence="1">
    <name type="scientific">Rhizophora mucronata</name>
    <name type="common">Asiatic mangrove</name>
    <dbReference type="NCBI Taxonomy" id="61149"/>
    <lineage>
        <taxon>Eukaryota</taxon>
        <taxon>Viridiplantae</taxon>
        <taxon>Streptophyta</taxon>
        <taxon>Embryophyta</taxon>
        <taxon>Tracheophyta</taxon>
        <taxon>Spermatophyta</taxon>
        <taxon>Magnoliopsida</taxon>
        <taxon>eudicotyledons</taxon>
        <taxon>Gunneridae</taxon>
        <taxon>Pentapetalae</taxon>
        <taxon>rosids</taxon>
        <taxon>fabids</taxon>
        <taxon>Malpighiales</taxon>
        <taxon>Rhizophoraceae</taxon>
        <taxon>Rhizophora</taxon>
    </lineage>
</organism>
<proteinExistence type="predicted"/>